<dbReference type="GO" id="GO:0006635">
    <property type="term" value="P:fatty acid beta-oxidation"/>
    <property type="evidence" value="ECO:0007669"/>
    <property type="project" value="UniProtKB-UniPathway"/>
</dbReference>
<evidence type="ECO:0000256" key="13">
    <source>
        <dbReference type="ARBA" id="ARBA00023268"/>
    </source>
</evidence>
<reference evidence="18 19" key="1">
    <citation type="submission" date="2012-11" db="EMBL/GenBank/DDBJ databases">
        <title>Whole genome sequence of Acidisphaera rubrifaciens HS-AP3.</title>
        <authorList>
            <person name="Azuma Y."/>
            <person name="Higashiura N."/>
            <person name="Hirakawa H."/>
            <person name="Matsushita K."/>
        </authorList>
    </citation>
    <scope>NUCLEOTIDE SEQUENCE [LARGE SCALE GENOMIC DNA]</scope>
    <source>
        <strain evidence="18 19">HS-AP3</strain>
    </source>
</reference>
<dbReference type="SUPFAM" id="SSF48179">
    <property type="entry name" value="6-phosphogluconate dehydrogenase C-terminal domain-like"/>
    <property type="match status" value="2"/>
</dbReference>
<evidence type="ECO:0000256" key="15">
    <source>
        <dbReference type="RuleBase" id="RU003707"/>
    </source>
</evidence>
<dbReference type="InterPro" id="IPR006176">
    <property type="entry name" value="3-OHacyl-CoA_DH_NAD-bd"/>
</dbReference>
<proteinExistence type="inferred from homology"/>
<keyword evidence="8" id="KW-0520">NAD</keyword>
<evidence type="ECO:0000256" key="1">
    <source>
        <dbReference type="ARBA" id="ARBA00004275"/>
    </source>
</evidence>
<organism evidence="18 19">
    <name type="scientific">Acidisphaera rubrifaciens HS-AP3</name>
    <dbReference type="NCBI Taxonomy" id="1231350"/>
    <lineage>
        <taxon>Bacteria</taxon>
        <taxon>Pseudomonadati</taxon>
        <taxon>Pseudomonadota</taxon>
        <taxon>Alphaproteobacteria</taxon>
        <taxon>Acetobacterales</taxon>
        <taxon>Acetobacteraceae</taxon>
        <taxon>Acidisphaera</taxon>
    </lineage>
</organism>
<dbReference type="EMBL" id="BANB01000090">
    <property type="protein sequence ID" value="GAN76413.1"/>
    <property type="molecule type" value="Genomic_DNA"/>
</dbReference>
<dbReference type="PANTHER" id="PTHR23309">
    <property type="entry name" value="3-HYDROXYACYL-COA DEHYROGENASE"/>
    <property type="match status" value="1"/>
</dbReference>
<keyword evidence="9" id="KW-0443">Lipid metabolism</keyword>
<evidence type="ECO:0000259" key="17">
    <source>
        <dbReference type="Pfam" id="PF02737"/>
    </source>
</evidence>
<dbReference type="RefSeq" id="WP_199445532.1">
    <property type="nucleotide sequence ID" value="NZ_BANB01000090.1"/>
</dbReference>
<keyword evidence="12" id="KW-0456">Lyase</keyword>
<dbReference type="InterPro" id="IPR029045">
    <property type="entry name" value="ClpP/crotonase-like_dom_sf"/>
</dbReference>
<evidence type="ECO:0000256" key="6">
    <source>
        <dbReference type="ARBA" id="ARBA00022963"/>
    </source>
</evidence>
<evidence type="ECO:0000256" key="2">
    <source>
        <dbReference type="ARBA" id="ARBA00005005"/>
    </source>
</evidence>
<dbReference type="PANTHER" id="PTHR23309:SF49">
    <property type="entry name" value="PEROXISOMAL BIFUNCTIONAL ENZYME"/>
    <property type="match status" value="1"/>
</dbReference>
<evidence type="ECO:0000256" key="3">
    <source>
        <dbReference type="ARBA" id="ARBA00008750"/>
    </source>
</evidence>
<evidence type="ECO:0000256" key="5">
    <source>
        <dbReference type="ARBA" id="ARBA00022832"/>
    </source>
</evidence>
<dbReference type="GO" id="GO:0003857">
    <property type="term" value="F:(3S)-3-hydroxyacyl-CoA dehydrogenase (NAD+) activity"/>
    <property type="evidence" value="ECO:0007669"/>
    <property type="project" value="UniProtKB-EC"/>
</dbReference>
<evidence type="ECO:0000313" key="19">
    <source>
        <dbReference type="Proteomes" id="UP000032680"/>
    </source>
</evidence>
<dbReference type="InterPro" id="IPR006108">
    <property type="entry name" value="3HC_DH_C"/>
</dbReference>
<dbReference type="Proteomes" id="UP000032680">
    <property type="component" value="Unassembled WGS sequence"/>
</dbReference>
<dbReference type="InterPro" id="IPR036291">
    <property type="entry name" value="NAD(P)-bd_dom_sf"/>
</dbReference>
<keyword evidence="19" id="KW-1185">Reference proteome</keyword>
<accession>A0A0D6P5E3</accession>
<dbReference type="InterPro" id="IPR001753">
    <property type="entry name" value="Enoyl-CoA_hydra/iso"/>
</dbReference>
<evidence type="ECO:0000256" key="12">
    <source>
        <dbReference type="ARBA" id="ARBA00023239"/>
    </source>
</evidence>
<dbReference type="Pfam" id="PF02737">
    <property type="entry name" value="3HCDH_N"/>
    <property type="match status" value="1"/>
</dbReference>
<dbReference type="SUPFAM" id="SSF52096">
    <property type="entry name" value="ClpP/crotonase"/>
    <property type="match status" value="1"/>
</dbReference>
<dbReference type="FunFam" id="1.10.1040.50:FF:000006">
    <property type="entry name" value="Peroxisomal bifunctional enzyme"/>
    <property type="match status" value="1"/>
</dbReference>
<keyword evidence="11" id="KW-0413">Isomerase</keyword>
<keyword evidence="10" id="KW-0576">Peroxisome</keyword>
<evidence type="ECO:0000313" key="18">
    <source>
        <dbReference type="EMBL" id="GAN76413.1"/>
    </source>
</evidence>
<feature type="domain" description="3-hydroxyacyl-CoA dehydrogenase C-terminal" evidence="16">
    <location>
        <begin position="482"/>
        <end position="568"/>
    </location>
</feature>
<dbReference type="GO" id="GO:0004300">
    <property type="term" value="F:enoyl-CoA hydratase activity"/>
    <property type="evidence" value="ECO:0007669"/>
    <property type="project" value="UniProtKB-ARBA"/>
</dbReference>
<dbReference type="Pfam" id="PF00725">
    <property type="entry name" value="3HCDH"/>
    <property type="match status" value="2"/>
</dbReference>
<dbReference type="UniPathway" id="UPA00659"/>
<dbReference type="SUPFAM" id="SSF51735">
    <property type="entry name" value="NAD(P)-binding Rossmann-fold domains"/>
    <property type="match status" value="1"/>
</dbReference>
<comment type="similarity">
    <text evidence="15">Belongs to the enoyl-CoA hydratase/isomerase family.</text>
</comment>
<dbReference type="InterPro" id="IPR008927">
    <property type="entry name" value="6-PGluconate_DH-like_C_sf"/>
</dbReference>
<comment type="subcellular location">
    <subcellularLocation>
        <location evidence="1">Peroxisome</location>
    </subcellularLocation>
</comment>
<dbReference type="Pfam" id="PF00378">
    <property type="entry name" value="ECH_1"/>
    <property type="match status" value="1"/>
</dbReference>
<gene>
    <name evidence="18" type="ORF">Asru_0090_13</name>
</gene>
<comment type="catalytic activity">
    <reaction evidence="14">
        <text>a (3S)-3-hydroxyacyl-CoA + NAD(+) = a 3-oxoacyl-CoA + NADH + H(+)</text>
        <dbReference type="Rhea" id="RHEA:22432"/>
        <dbReference type="ChEBI" id="CHEBI:15378"/>
        <dbReference type="ChEBI" id="CHEBI:57318"/>
        <dbReference type="ChEBI" id="CHEBI:57540"/>
        <dbReference type="ChEBI" id="CHEBI:57945"/>
        <dbReference type="ChEBI" id="CHEBI:90726"/>
        <dbReference type="EC" id="1.1.1.35"/>
    </reaction>
</comment>
<dbReference type="InterPro" id="IPR018376">
    <property type="entry name" value="Enoyl-CoA_hyd/isom_CS"/>
</dbReference>
<comment type="pathway">
    <text evidence="2">Lipid metabolism; fatty acid beta-oxidation.</text>
</comment>
<evidence type="ECO:0000256" key="14">
    <source>
        <dbReference type="ARBA" id="ARBA00049556"/>
    </source>
</evidence>
<sequence>MGNINAVVDLQQDGEIAVITMDNPPVNALGHVLREGLAAAFARVAADAATRAVVLTGTTRAFSGGADITEFGKTPTEPNLRAVIATIEALPKPVVAAIRGVALGGGLELALGCHYRVAWTGARLGLPEVKLGLLPGAGGTQRLPRVIGIEKAMRLILTGNFVSAEEAAADGLVDRLMDGDGAAPAVAFAREVLAKGLPLRQVRARDEHLVAARADHSIIDRAAAPLLKRSRGAMAPRNCAAAVKAAVTMPFDEGLAEERRLFNELLVSDESRAQRHLFFAEREAAKVPDMPADVKPAKIRRAVILGAGTMGGGIAMNFANVGIPVTVIEAEQAALDRGLDRVAGNYRVAVQRGSLPAGAPEERMALITGTTDFGAVADCDIVIEAVFEDMALKKKIFTDLDRLAKPGTLLASNTSTLDINEMAAVTKRPEDVLGMHFFSPANVMKLLEIVRAAKTSHQSLATALAVGRTIGKVCAVVGVCDGFVGNRMLHQRGTETERLLLEGALPQDIDAVVTRFGFPMGPCAMGDLAGLDVGWRIRQHRGTKAPVADALCEAGRFGQKTRAGYYAYGEDGRTPSPDSEVERIIREASAAHQITRRAISAEEIEERMFYPMINEAARILAEGIAVRPGDIDIIWVNGYGWPTHRGGPMFYADLVGLPKIAERLNHYAQAVGDKRLAPAPLLERLAREGRGFLSLGVLEATK</sequence>
<protein>
    <submittedName>
        <fullName evidence="18">3-hydroxyacyl-CoA dehydrogenase</fullName>
    </submittedName>
</protein>
<dbReference type="Gene3D" id="1.10.1040.50">
    <property type="match status" value="1"/>
</dbReference>
<feature type="domain" description="3-hydroxyacyl-CoA dehydrogenase NAD binding" evidence="17">
    <location>
        <begin position="303"/>
        <end position="477"/>
    </location>
</feature>
<keyword evidence="7" id="KW-0560">Oxidoreductase</keyword>
<comment type="similarity">
    <text evidence="3">In the N-terminal section; belongs to the enoyl-CoA hydratase/isomerase family.</text>
</comment>
<comment type="subunit">
    <text evidence="4">Monomer.</text>
</comment>
<dbReference type="Gene3D" id="3.90.226.10">
    <property type="entry name" value="2-enoyl-CoA Hydratase, Chain A, domain 1"/>
    <property type="match status" value="1"/>
</dbReference>
<evidence type="ECO:0000256" key="7">
    <source>
        <dbReference type="ARBA" id="ARBA00023002"/>
    </source>
</evidence>
<dbReference type="FunFam" id="3.40.50.720:FF:000009">
    <property type="entry name" value="Fatty oxidation complex, alpha subunit"/>
    <property type="match status" value="1"/>
</dbReference>
<dbReference type="CDD" id="cd06558">
    <property type="entry name" value="crotonase-like"/>
    <property type="match status" value="1"/>
</dbReference>
<evidence type="ECO:0000259" key="16">
    <source>
        <dbReference type="Pfam" id="PF00725"/>
    </source>
</evidence>
<dbReference type="GO" id="GO:0016853">
    <property type="term" value="F:isomerase activity"/>
    <property type="evidence" value="ECO:0007669"/>
    <property type="project" value="UniProtKB-KW"/>
</dbReference>
<evidence type="ECO:0000256" key="4">
    <source>
        <dbReference type="ARBA" id="ARBA00011245"/>
    </source>
</evidence>
<dbReference type="GO" id="GO:0070403">
    <property type="term" value="F:NAD+ binding"/>
    <property type="evidence" value="ECO:0007669"/>
    <property type="project" value="InterPro"/>
</dbReference>
<evidence type="ECO:0000256" key="8">
    <source>
        <dbReference type="ARBA" id="ARBA00023027"/>
    </source>
</evidence>
<name>A0A0D6P5E3_9PROT</name>
<dbReference type="PROSITE" id="PS00166">
    <property type="entry name" value="ENOYL_COA_HYDRATASE"/>
    <property type="match status" value="1"/>
</dbReference>
<keyword evidence="6" id="KW-0442">Lipid degradation</keyword>
<evidence type="ECO:0000256" key="11">
    <source>
        <dbReference type="ARBA" id="ARBA00023235"/>
    </source>
</evidence>
<keyword evidence="5" id="KW-0276">Fatty acid metabolism</keyword>
<evidence type="ECO:0000256" key="10">
    <source>
        <dbReference type="ARBA" id="ARBA00023140"/>
    </source>
</evidence>
<keyword evidence="13" id="KW-0511">Multifunctional enzyme</keyword>
<dbReference type="Gene3D" id="3.40.50.720">
    <property type="entry name" value="NAD(P)-binding Rossmann-like Domain"/>
    <property type="match status" value="1"/>
</dbReference>
<comment type="caution">
    <text evidence="18">The sequence shown here is derived from an EMBL/GenBank/DDBJ whole genome shotgun (WGS) entry which is preliminary data.</text>
</comment>
<dbReference type="AlphaFoldDB" id="A0A0D6P5E3"/>
<evidence type="ECO:0000256" key="9">
    <source>
        <dbReference type="ARBA" id="ARBA00023098"/>
    </source>
</evidence>
<feature type="domain" description="3-hydroxyacyl-CoA dehydrogenase C-terminal" evidence="16">
    <location>
        <begin position="606"/>
        <end position="690"/>
    </location>
</feature>